<dbReference type="Pfam" id="PF14552">
    <property type="entry name" value="Tautomerase_2"/>
    <property type="match status" value="1"/>
</dbReference>
<dbReference type="Proteomes" id="UP001156629">
    <property type="component" value="Unassembled WGS sequence"/>
</dbReference>
<proteinExistence type="predicted"/>
<dbReference type="InterPro" id="IPR037479">
    <property type="entry name" value="Tauto_MSAD"/>
</dbReference>
<sequence length="129" mass="14810">MPLLNIHVVKGRTSDQTTTLQQAIHDAMLEAFSVPERDRYQILNEHEPEHLVMQDTGLGFERSGNRVLIQVVTRPRTQEMKERFYALLVEYLGERCALLPEDIMVSCIENSDADWSFGFGRAQFLNGDL</sequence>
<dbReference type="PANTHER" id="PTHR38460">
    <property type="entry name" value="TAUTOMERASE YOLI-RELATED"/>
    <property type="match status" value="1"/>
</dbReference>
<evidence type="ECO:0000313" key="1">
    <source>
        <dbReference type="EMBL" id="GLQ66580.1"/>
    </source>
</evidence>
<dbReference type="Gene3D" id="3.30.429.10">
    <property type="entry name" value="Macrophage Migration Inhibitory Factor"/>
    <property type="match status" value="1"/>
</dbReference>
<dbReference type="RefSeq" id="WP_099287484.1">
    <property type="nucleotide sequence ID" value="NZ_BEWP01000018.1"/>
</dbReference>
<evidence type="ECO:0000313" key="2">
    <source>
        <dbReference type="Proteomes" id="UP001156629"/>
    </source>
</evidence>
<organism evidence="1 2">
    <name type="scientific">Gluconobacter kondonii</name>
    <dbReference type="NCBI Taxonomy" id="941463"/>
    <lineage>
        <taxon>Bacteria</taxon>
        <taxon>Pseudomonadati</taxon>
        <taxon>Pseudomonadota</taxon>
        <taxon>Alphaproteobacteria</taxon>
        <taxon>Acetobacterales</taxon>
        <taxon>Acetobacteraceae</taxon>
        <taxon>Gluconobacter</taxon>
    </lineage>
</organism>
<reference evidence="2" key="1">
    <citation type="journal article" date="2019" name="Int. J. Syst. Evol. Microbiol.">
        <title>The Global Catalogue of Microorganisms (GCM) 10K type strain sequencing project: providing services to taxonomists for standard genome sequencing and annotation.</title>
        <authorList>
            <consortium name="The Broad Institute Genomics Platform"/>
            <consortium name="The Broad Institute Genome Sequencing Center for Infectious Disease"/>
            <person name="Wu L."/>
            <person name="Ma J."/>
        </authorList>
    </citation>
    <scope>NUCLEOTIDE SEQUENCE [LARGE SCALE GENOMIC DNA]</scope>
    <source>
        <strain evidence="2">NBRC 3266</strain>
    </source>
</reference>
<dbReference type="InterPro" id="IPR014347">
    <property type="entry name" value="Tautomerase/MIF_sf"/>
</dbReference>
<keyword evidence="2" id="KW-1185">Reference proteome</keyword>
<dbReference type="EMBL" id="BSNV01000017">
    <property type="protein sequence ID" value="GLQ66580.1"/>
    <property type="molecule type" value="Genomic_DNA"/>
</dbReference>
<protein>
    <submittedName>
        <fullName evidence="1">Tautomerase YolI</fullName>
    </submittedName>
</protein>
<dbReference type="PANTHER" id="PTHR38460:SF1">
    <property type="entry name" value="TAUTOMERASE YOLI-RELATED"/>
    <property type="match status" value="1"/>
</dbReference>
<dbReference type="GeneID" id="76195794"/>
<name>A0ABQ5WU80_9PROT</name>
<accession>A0ABQ5WU80</accession>
<gene>
    <name evidence="1" type="primary">yolI</name>
    <name evidence="1" type="ORF">GCM10007870_21640</name>
</gene>
<comment type="caution">
    <text evidence="1">The sequence shown here is derived from an EMBL/GenBank/DDBJ whole genome shotgun (WGS) entry which is preliminary data.</text>
</comment>
<dbReference type="SUPFAM" id="SSF55331">
    <property type="entry name" value="Tautomerase/MIF"/>
    <property type="match status" value="1"/>
</dbReference>